<dbReference type="InterPro" id="IPR035979">
    <property type="entry name" value="RBD_domain_sf"/>
</dbReference>
<dbReference type="Pfam" id="PF00076">
    <property type="entry name" value="RRM_1"/>
    <property type="match status" value="3"/>
</dbReference>
<feature type="domain" description="RRM" evidence="6">
    <location>
        <begin position="490"/>
        <end position="562"/>
    </location>
</feature>
<evidence type="ECO:0000256" key="1">
    <source>
        <dbReference type="ARBA" id="ARBA00022737"/>
    </source>
</evidence>
<proteinExistence type="predicted"/>
<feature type="compositionally biased region" description="Basic residues" evidence="5">
    <location>
        <begin position="1"/>
        <end position="11"/>
    </location>
</feature>
<evidence type="ECO:0000313" key="7">
    <source>
        <dbReference type="EMBL" id="CAD5117385.1"/>
    </source>
</evidence>
<dbReference type="EMBL" id="CAJFCJ010000007">
    <property type="protein sequence ID" value="CAD5117385.1"/>
    <property type="molecule type" value="Genomic_DNA"/>
</dbReference>
<evidence type="ECO:0000256" key="2">
    <source>
        <dbReference type="ARBA" id="ARBA00022884"/>
    </source>
</evidence>
<keyword evidence="2 3" id="KW-0694">RNA-binding</keyword>
<evidence type="ECO:0000259" key="6">
    <source>
        <dbReference type="PROSITE" id="PS50102"/>
    </source>
</evidence>
<dbReference type="InterPro" id="IPR000504">
    <property type="entry name" value="RRM_dom"/>
</dbReference>
<dbReference type="Proteomes" id="UP000549394">
    <property type="component" value="Unassembled WGS sequence"/>
</dbReference>
<name>A0A7I8VMD8_9ANNE</name>
<evidence type="ECO:0000256" key="3">
    <source>
        <dbReference type="PROSITE-ProRule" id="PRU00176"/>
    </source>
</evidence>
<organism evidence="7 8">
    <name type="scientific">Dimorphilus gyrociliatus</name>
    <dbReference type="NCBI Taxonomy" id="2664684"/>
    <lineage>
        <taxon>Eukaryota</taxon>
        <taxon>Metazoa</taxon>
        <taxon>Spiralia</taxon>
        <taxon>Lophotrochozoa</taxon>
        <taxon>Annelida</taxon>
        <taxon>Polychaeta</taxon>
        <taxon>Polychaeta incertae sedis</taxon>
        <taxon>Dinophilidae</taxon>
        <taxon>Dimorphilus</taxon>
    </lineage>
</organism>
<feature type="domain" description="RRM" evidence="6">
    <location>
        <begin position="49"/>
        <end position="126"/>
    </location>
</feature>
<evidence type="ECO:0000256" key="4">
    <source>
        <dbReference type="SAM" id="Coils"/>
    </source>
</evidence>
<dbReference type="SMART" id="SM00360">
    <property type="entry name" value="RRM"/>
    <property type="match status" value="4"/>
</dbReference>
<protein>
    <submittedName>
        <fullName evidence="7">DgyrCDS6159</fullName>
    </submittedName>
</protein>
<feature type="domain" description="RRM" evidence="6">
    <location>
        <begin position="140"/>
        <end position="214"/>
    </location>
</feature>
<dbReference type="InterPro" id="IPR012677">
    <property type="entry name" value="Nucleotide-bd_a/b_plait_sf"/>
</dbReference>
<sequence>MIRNPRGRGRGRGGIIQPMIHQINPPPGNYNRGGKVKNNRKEPERPLYNAIFIICGNSYPEDEFKQVFSQYGEITNFRQQKKDERKVYTFITFSKASEAALAIEEMNGKPLNESANDRLKCMLAMSKESRGSGDKNEEKGRRIFCRIPTDKTVDDLKVEFGEFGEIQHVKLLMNKENGKSRGLCFVTFKRPYCAAKALENVPENYKPLFAEERPKSERVQGGMMTDGIRGGGYEDFTDSKFSNYEVFNQDFSSNMYRQNNLGPEPMSFNGVCGNDGFYDDNYEDMTYHKSHFGSFNDPYSYELKPSIVPQRAINATDVISNFPNDGKLTLHVQTGKGITAENIEHLFRIVPSFESCAFDSSRGEGTVRYGDSACAAYAKDRIDGFLFPNGSTVCVAIYKQEQKASEISRLEANLIELTEKLSQATTGEEKDNIQNILDNVIKATSLLKGKEGEEEKANIFSATSQLVRVRYCAFLVPEIKEMVPQMECGERLFIVAKPTYFSDSVLRNLFCRYGNLIDAYFLPGKNYGFAKYGTLESAQAAIEAINGKEVAGQLMRVVVADPNYAFKKRAANEADETEPDAKRPK</sequence>
<keyword evidence="4" id="KW-0175">Coiled coil</keyword>
<evidence type="ECO:0000256" key="5">
    <source>
        <dbReference type="SAM" id="MobiDB-lite"/>
    </source>
</evidence>
<dbReference type="OrthoDB" id="78437at2759"/>
<dbReference type="AlphaFoldDB" id="A0A7I8VMD8"/>
<reference evidence="7 8" key="1">
    <citation type="submission" date="2020-08" db="EMBL/GenBank/DDBJ databases">
        <authorList>
            <person name="Hejnol A."/>
        </authorList>
    </citation>
    <scope>NUCLEOTIDE SEQUENCE [LARGE SCALE GENOMIC DNA]</scope>
</reference>
<gene>
    <name evidence="7" type="ORF">DGYR_LOCUS5918</name>
</gene>
<dbReference type="SUPFAM" id="SSF54928">
    <property type="entry name" value="RNA-binding domain, RBD"/>
    <property type="match status" value="2"/>
</dbReference>
<dbReference type="PANTHER" id="PTHR24012">
    <property type="entry name" value="RNA BINDING PROTEIN"/>
    <property type="match status" value="1"/>
</dbReference>
<accession>A0A7I8VMD8</accession>
<keyword evidence="8" id="KW-1185">Reference proteome</keyword>
<dbReference type="Gene3D" id="3.30.70.330">
    <property type="match status" value="3"/>
</dbReference>
<dbReference type="GO" id="GO:0003723">
    <property type="term" value="F:RNA binding"/>
    <property type="evidence" value="ECO:0007669"/>
    <property type="project" value="UniProtKB-UniRule"/>
</dbReference>
<comment type="caution">
    <text evidence="7">The sequence shown here is derived from an EMBL/GenBank/DDBJ whole genome shotgun (WGS) entry which is preliminary data.</text>
</comment>
<evidence type="ECO:0000313" key="8">
    <source>
        <dbReference type="Proteomes" id="UP000549394"/>
    </source>
</evidence>
<feature type="coiled-coil region" evidence="4">
    <location>
        <begin position="400"/>
        <end position="427"/>
    </location>
</feature>
<keyword evidence="1" id="KW-0677">Repeat</keyword>
<dbReference type="PROSITE" id="PS50102">
    <property type="entry name" value="RRM"/>
    <property type="match status" value="3"/>
</dbReference>
<feature type="region of interest" description="Disordered" evidence="5">
    <location>
        <begin position="1"/>
        <end position="41"/>
    </location>
</feature>